<feature type="transmembrane region" description="Helical" evidence="7">
    <location>
        <begin position="106"/>
        <end position="127"/>
    </location>
</feature>
<accession>A0A919UDP7</accession>
<feature type="transmembrane region" description="Helical" evidence="7">
    <location>
        <begin position="195"/>
        <end position="217"/>
    </location>
</feature>
<dbReference type="CDD" id="cd06261">
    <property type="entry name" value="TM_PBP2"/>
    <property type="match status" value="1"/>
</dbReference>
<dbReference type="Proteomes" id="UP000660611">
    <property type="component" value="Unassembled WGS sequence"/>
</dbReference>
<feature type="transmembrane region" description="Helical" evidence="7">
    <location>
        <begin position="139"/>
        <end position="158"/>
    </location>
</feature>
<dbReference type="GO" id="GO:0005886">
    <property type="term" value="C:plasma membrane"/>
    <property type="evidence" value="ECO:0007669"/>
    <property type="project" value="UniProtKB-SubCell"/>
</dbReference>
<keyword evidence="10" id="KW-1185">Reference proteome</keyword>
<dbReference type="PANTHER" id="PTHR30193">
    <property type="entry name" value="ABC TRANSPORTER PERMEASE PROTEIN"/>
    <property type="match status" value="1"/>
</dbReference>
<evidence type="ECO:0000256" key="1">
    <source>
        <dbReference type="ARBA" id="ARBA00004651"/>
    </source>
</evidence>
<protein>
    <submittedName>
        <fullName evidence="9">Alpha-glucoside ABC transporter permease</fullName>
    </submittedName>
</protein>
<comment type="caution">
    <text evidence="9">The sequence shown here is derived from an EMBL/GenBank/DDBJ whole genome shotgun (WGS) entry which is preliminary data.</text>
</comment>
<dbReference type="InterPro" id="IPR051393">
    <property type="entry name" value="ABC_transporter_permease"/>
</dbReference>
<dbReference type="RefSeq" id="WP_203853292.1">
    <property type="nucleotide sequence ID" value="NZ_BAAAVW010000036.1"/>
</dbReference>
<name>A0A919UDP7_9ACTN</name>
<sequence>MDYDFSEDVAKIWPALLFIGGFVAVVGGLLFVLDILPRWGKGKERLHMFGFLGPALILLAIGLVYPLIRTVTLSFYNNTRGKFVGLDNYTWIVTNDDTLIMLRNTLFWVVCVPLLATAFGLIYAVLVDKARGEGIAKSLIFMPMAISLVGATIIWKFIYAFREADQEQIGLLNQILVWLGMEPQQFLTSSPSNTFYMIVMMIWIQAGFAMVILSAAIKAIPAEIVEAARLDGASPWQMFWRVTMPSIRPAVVVVTITITIATLKVFDIVRTSTNGNFKSSVLAFEMYNQAFRLSDDPNGEGRGAALAVVLFLLVVPVVVYQARQLRKRAEIR</sequence>
<dbReference type="PROSITE" id="PS50928">
    <property type="entry name" value="ABC_TM1"/>
    <property type="match status" value="1"/>
</dbReference>
<comment type="similarity">
    <text evidence="7">Belongs to the binding-protein-dependent transport system permease family.</text>
</comment>
<dbReference type="InterPro" id="IPR000515">
    <property type="entry name" value="MetI-like"/>
</dbReference>
<evidence type="ECO:0000256" key="6">
    <source>
        <dbReference type="ARBA" id="ARBA00023136"/>
    </source>
</evidence>
<evidence type="ECO:0000259" key="8">
    <source>
        <dbReference type="PROSITE" id="PS50928"/>
    </source>
</evidence>
<evidence type="ECO:0000256" key="3">
    <source>
        <dbReference type="ARBA" id="ARBA00022475"/>
    </source>
</evidence>
<evidence type="ECO:0000256" key="2">
    <source>
        <dbReference type="ARBA" id="ARBA00022448"/>
    </source>
</evidence>
<evidence type="ECO:0000256" key="7">
    <source>
        <dbReference type="RuleBase" id="RU363032"/>
    </source>
</evidence>
<dbReference type="Gene3D" id="1.10.3720.10">
    <property type="entry name" value="MetI-like"/>
    <property type="match status" value="1"/>
</dbReference>
<feature type="transmembrane region" description="Helical" evidence="7">
    <location>
        <begin position="48"/>
        <end position="68"/>
    </location>
</feature>
<feature type="domain" description="ABC transmembrane type-1" evidence="8">
    <location>
        <begin position="102"/>
        <end position="321"/>
    </location>
</feature>
<keyword evidence="5 7" id="KW-1133">Transmembrane helix</keyword>
<dbReference type="InterPro" id="IPR035906">
    <property type="entry name" value="MetI-like_sf"/>
</dbReference>
<dbReference type="GO" id="GO:0055085">
    <property type="term" value="P:transmembrane transport"/>
    <property type="evidence" value="ECO:0007669"/>
    <property type="project" value="InterPro"/>
</dbReference>
<feature type="transmembrane region" description="Helical" evidence="7">
    <location>
        <begin position="12"/>
        <end position="36"/>
    </location>
</feature>
<dbReference type="Pfam" id="PF00528">
    <property type="entry name" value="BPD_transp_1"/>
    <property type="match status" value="1"/>
</dbReference>
<dbReference type="AlphaFoldDB" id="A0A919UDP7"/>
<dbReference type="EMBL" id="BONQ01000160">
    <property type="protein sequence ID" value="GIG51684.1"/>
    <property type="molecule type" value="Genomic_DNA"/>
</dbReference>
<proteinExistence type="inferred from homology"/>
<feature type="transmembrane region" description="Helical" evidence="7">
    <location>
        <begin position="247"/>
        <end position="266"/>
    </location>
</feature>
<keyword evidence="2 7" id="KW-0813">Transport</keyword>
<keyword evidence="6 7" id="KW-0472">Membrane</keyword>
<evidence type="ECO:0000313" key="10">
    <source>
        <dbReference type="Proteomes" id="UP000660611"/>
    </source>
</evidence>
<keyword evidence="4 7" id="KW-0812">Transmembrane</keyword>
<evidence type="ECO:0000256" key="5">
    <source>
        <dbReference type="ARBA" id="ARBA00022989"/>
    </source>
</evidence>
<organism evidence="9 10">
    <name type="scientific">Dactylosporangium siamense</name>
    <dbReference type="NCBI Taxonomy" id="685454"/>
    <lineage>
        <taxon>Bacteria</taxon>
        <taxon>Bacillati</taxon>
        <taxon>Actinomycetota</taxon>
        <taxon>Actinomycetes</taxon>
        <taxon>Micromonosporales</taxon>
        <taxon>Micromonosporaceae</taxon>
        <taxon>Dactylosporangium</taxon>
    </lineage>
</organism>
<keyword evidence="3" id="KW-1003">Cell membrane</keyword>
<evidence type="ECO:0000313" key="9">
    <source>
        <dbReference type="EMBL" id="GIG51684.1"/>
    </source>
</evidence>
<gene>
    <name evidence="9" type="primary">aglF</name>
    <name evidence="9" type="ORF">Dsi01nite_097250</name>
</gene>
<feature type="transmembrane region" description="Helical" evidence="7">
    <location>
        <begin position="303"/>
        <end position="322"/>
    </location>
</feature>
<comment type="subcellular location">
    <subcellularLocation>
        <location evidence="1 7">Cell membrane</location>
        <topology evidence="1 7">Multi-pass membrane protein</topology>
    </subcellularLocation>
</comment>
<dbReference type="PANTHER" id="PTHR30193:SF18">
    <property type="entry name" value="OSMOPROTECTIVE COMPOUNDS UPTAKE PERMEASE PROTEIN GGTC"/>
    <property type="match status" value="1"/>
</dbReference>
<reference evidence="9" key="1">
    <citation type="submission" date="2021-01" db="EMBL/GenBank/DDBJ databases">
        <title>Whole genome shotgun sequence of Dactylosporangium siamense NBRC 106093.</title>
        <authorList>
            <person name="Komaki H."/>
            <person name="Tamura T."/>
        </authorList>
    </citation>
    <scope>NUCLEOTIDE SEQUENCE</scope>
    <source>
        <strain evidence="9">NBRC 106093</strain>
    </source>
</reference>
<dbReference type="SUPFAM" id="SSF161098">
    <property type="entry name" value="MetI-like"/>
    <property type="match status" value="1"/>
</dbReference>
<evidence type="ECO:0000256" key="4">
    <source>
        <dbReference type="ARBA" id="ARBA00022692"/>
    </source>
</evidence>